<dbReference type="NCBIfam" id="NF008633">
    <property type="entry name" value="PRK11622.1"/>
    <property type="match status" value="1"/>
</dbReference>
<accession>A0A846LHD0</accession>
<reference evidence="2" key="4">
    <citation type="submission" date="2024-05" db="EMBL/GenBank/DDBJ databases">
        <authorList>
            <person name="Sun Q."/>
            <person name="Zhou Y."/>
        </authorList>
    </citation>
    <scope>NUCLEOTIDE SEQUENCE</scope>
    <source>
        <strain evidence="2">CGMCC 4.5581</strain>
    </source>
</reference>
<name>A0A846LHD0_9ACTN</name>
<organism evidence="3 4">
    <name type="scientific">Modestobacter marinus</name>
    <dbReference type="NCBI Taxonomy" id="477641"/>
    <lineage>
        <taxon>Bacteria</taxon>
        <taxon>Bacillati</taxon>
        <taxon>Actinomycetota</taxon>
        <taxon>Actinomycetes</taxon>
        <taxon>Geodermatophilales</taxon>
        <taxon>Geodermatophilaceae</taxon>
        <taxon>Modestobacter</taxon>
    </lineage>
</organism>
<dbReference type="PROSITE" id="PS51318">
    <property type="entry name" value="TAT"/>
    <property type="match status" value="1"/>
</dbReference>
<dbReference type="PIRSF" id="PIRSF029172">
    <property type="entry name" value="UCP029172_ABC_sbc_YnjB"/>
    <property type="match status" value="1"/>
</dbReference>
<dbReference type="InterPro" id="IPR027020">
    <property type="entry name" value="YnjB"/>
</dbReference>
<proteinExistence type="predicted"/>
<reference evidence="3 4" key="3">
    <citation type="submission" date="2020-02" db="EMBL/GenBank/DDBJ databases">
        <title>Sequencing the genomes of 1000 actinobacteria strains.</title>
        <authorList>
            <person name="Klenk H.-P."/>
        </authorList>
    </citation>
    <scope>NUCLEOTIDE SEQUENCE [LARGE SCALE GENOMIC DNA]</scope>
    <source>
        <strain evidence="3 4">DSM 45201</strain>
    </source>
</reference>
<dbReference type="PANTHER" id="PTHR42779:SF1">
    <property type="entry name" value="PROTEIN YNJB"/>
    <property type="match status" value="1"/>
</dbReference>
<comment type="caution">
    <text evidence="3">The sequence shown here is derived from an EMBL/GenBank/DDBJ whole genome shotgun (WGS) entry which is preliminary data.</text>
</comment>
<dbReference type="Pfam" id="PF13416">
    <property type="entry name" value="SBP_bac_8"/>
    <property type="match status" value="1"/>
</dbReference>
<gene>
    <name evidence="3" type="ORF">FB380_001522</name>
    <name evidence="2" type="ORF">GCM10011589_04940</name>
</gene>
<sequence length="413" mass="44041">MTAVRRRQVRAVVAVCAAAVVLAGCAAPDAEAPVAEERSWEDVLAEAEGQTVDLWMYGGDVQGNAYVDDVLAPAAAELGVTLRRVPIADTGDAVNRVLSERQADVTDGEVDLVWVNGDNFATGRQAGAWLCDWTSMLPNMAGTDPDDPLLTTDFGTPVDGCEAPWHKAQFSLVHDAARVPDPPTTLAGVLDWAEANPGRFTYPAAPDFTGSAFLRQVLYSVSGGVDEVPLEHSDEAYDELSPALYDRLAELAPSLWRGGDTYPQTQQELDQLFADGQVDMTMTYGPATLDDLVADGTFPETTRVLPLEEGTLGNASFLAIPSTSGDQAGAMVVADLALSPEQQLTKARPEVWGQFTVLDLDRLSDDERAGFEALPDSAVVPSYEELSAGADPELSAGWVTPLDDGWRREVAAG</sequence>
<evidence type="ECO:0000313" key="3">
    <source>
        <dbReference type="EMBL" id="NIH67076.1"/>
    </source>
</evidence>
<evidence type="ECO:0000313" key="4">
    <source>
        <dbReference type="Proteomes" id="UP000552836"/>
    </source>
</evidence>
<dbReference type="RefSeq" id="WP_166754555.1">
    <property type="nucleotide sequence ID" value="NZ_BAABJU010000001.1"/>
</dbReference>
<dbReference type="Proteomes" id="UP000552836">
    <property type="component" value="Unassembled WGS sequence"/>
</dbReference>
<feature type="chain" id="PRO_5038732682" evidence="1">
    <location>
        <begin position="27"/>
        <end position="413"/>
    </location>
</feature>
<dbReference type="InterPro" id="IPR006311">
    <property type="entry name" value="TAT_signal"/>
</dbReference>
<dbReference type="PANTHER" id="PTHR42779">
    <property type="entry name" value="PROTEIN YNJB"/>
    <property type="match status" value="1"/>
</dbReference>
<protein>
    <submittedName>
        <fullName evidence="2">ABC transporter substrate-binding protein</fullName>
    </submittedName>
    <submittedName>
        <fullName evidence="3">Putative spermidine/putrescine transport system substrate-binding protein</fullName>
    </submittedName>
</protein>
<evidence type="ECO:0000256" key="1">
    <source>
        <dbReference type="SAM" id="SignalP"/>
    </source>
</evidence>
<dbReference type="SUPFAM" id="SSF53850">
    <property type="entry name" value="Periplasmic binding protein-like II"/>
    <property type="match status" value="1"/>
</dbReference>
<dbReference type="Gene3D" id="3.40.190.10">
    <property type="entry name" value="Periplasmic binding protein-like II"/>
    <property type="match status" value="2"/>
</dbReference>
<dbReference type="AlphaFoldDB" id="A0A846LHD0"/>
<dbReference type="EMBL" id="BMMI01000001">
    <property type="protein sequence ID" value="GGL51845.1"/>
    <property type="molecule type" value="Genomic_DNA"/>
</dbReference>
<evidence type="ECO:0000313" key="5">
    <source>
        <dbReference type="Proteomes" id="UP000648663"/>
    </source>
</evidence>
<evidence type="ECO:0000313" key="2">
    <source>
        <dbReference type="EMBL" id="GGL51845.1"/>
    </source>
</evidence>
<keyword evidence="1" id="KW-0732">Signal</keyword>
<dbReference type="EMBL" id="JAAMPA010000001">
    <property type="protein sequence ID" value="NIH67076.1"/>
    <property type="molecule type" value="Genomic_DNA"/>
</dbReference>
<feature type="signal peptide" evidence="1">
    <location>
        <begin position="1"/>
        <end position="26"/>
    </location>
</feature>
<dbReference type="InterPro" id="IPR006059">
    <property type="entry name" value="SBP"/>
</dbReference>
<dbReference type="PROSITE" id="PS51257">
    <property type="entry name" value="PROKAR_LIPOPROTEIN"/>
    <property type="match status" value="1"/>
</dbReference>
<keyword evidence="5" id="KW-1185">Reference proteome</keyword>
<dbReference type="Proteomes" id="UP000648663">
    <property type="component" value="Unassembled WGS sequence"/>
</dbReference>
<reference evidence="5" key="2">
    <citation type="journal article" date="2019" name="Int. J. Syst. Evol. Microbiol.">
        <title>The Global Catalogue of Microorganisms (GCM) 10K type strain sequencing project: providing services to taxonomists for standard genome sequencing and annotation.</title>
        <authorList>
            <consortium name="The Broad Institute Genomics Platform"/>
            <consortium name="The Broad Institute Genome Sequencing Center for Infectious Disease"/>
            <person name="Wu L."/>
            <person name="Ma J."/>
        </authorList>
    </citation>
    <scope>NUCLEOTIDE SEQUENCE [LARGE SCALE GENOMIC DNA]</scope>
    <source>
        <strain evidence="5">CGMCC 4.5581</strain>
    </source>
</reference>
<reference evidence="2" key="1">
    <citation type="journal article" date="2014" name="Int. J. Syst. Evol. Microbiol.">
        <title>Complete genome of a new Firmicutes species belonging to the dominant human colonic microbiota ('Ruminococcus bicirculans') reveals two chromosomes and a selective capacity to utilize plant glucans.</title>
        <authorList>
            <consortium name="NISC Comparative Sequencing Program"/>
            <person name="Wegmann U."/>
            <person name="Louis P."/>
            <person name="Goesmann A."/>
            <person name="Henrissat B."/>
            <person name="Duncan S.H."/>
            <person name="Flint H.J."/>
        </authorList>
    </citation>
    <scope>NUCLEOTIDE SEQUENCE</scope>
    <source>
        <strain evidence="2">CGMCC 4.5581</strain>
    </source>
</reference>